<dbReference type="InterPro" id="IPR000792">
    <property type="entry name" value="Tscrpt_reg_LuxR_C"/>
</dbReference>
<feature type="region of interest" description="Disordered" evidence="6">
    <location>
        <begin position="159"/>
        <end position="180"/>
    </location>
</feature>
<feature type="modified residue" description="4-aspartylphosphate" evidence="5">
    <location>
        <position position="69"/>
    </location>
</feature>
<dbReference type="AlphaFoldDB" id="A0A941EF22"/>
<dbReference type="CDD" id="cd17535">
    <property type="entry name" value="REC_NarL-like"/>
    <property type="match status" value="1"/>
</dbReference>
<evidence type="ECO:0000259" key="7">
    <source>
        <dbReference type="PROSITE" id="PS50043"/>
    </source>
</evidence>
<reference evidence="9" key="1">
    <citation type="submission" date="2021-04" db="EMBL/GenBank/DDBJ databases">
        <title>Genome based classification of Actinospica acidithermotolerans sp. nov., an actinobacterium isolated from an Indonesian hot spring.</title>
        <authorList>
            <person name="Kusuma A.B."/>
            <person name="Putra K.E."/>
            <person name="Nafisah S."/>
            <person name="Loh J."/>
            <person name="Nouioui I."/>
            <person name="Goodfellow M."/>
        </authorList>
    </citation>
    <scope>NUCLEOTIDE SEQUENCE</scope>
    <source>
        <strain evidence="9">MGRD01-02</strain>
    </source>
</reference>
<keyword evidence="4" id="KW-0804">Transcription</keyword>
<dbReference type="Proteomes" id="UP000676325">
    <property type="component" value="Unassembled WGS sequence"/>
</dbReference>
<dbReference type="InterPro" id="IPR058245">
    <property type="entry name" value="NreC/VraR/RcsB-like_REC"/>
</dbReference>
<evidence type="ECO:0000256" key="2">
    <source>
        <dbReference type="ARBA" id="ARBA00023015"/>
    </source>
</evidence>
<keyword evidence="1 5" id="KW-0597">Phosphoprotein</keyword>
<organism evidence="9 10">
    <name type="scientific">Actinospica acidithermotolerans</name>
    <dbReference type="NCBI Taxonomy" id="2828514"/>
    <lineage>
        <taxon>Bacteria</taxon>
        <taxon>Bacillati</taxon>
        <taxon>Actinomycetota</taxon>
        <taxon>Actinomycetes</taxon>
        <taxon>Catenulisporales</taxon>
        <taxon>Actinospicaceae</taxon>
        <taxon>Actinospica</taxon>
    </lineage>
</organism>
<comment type="caution">
    <text evidence="9">The sequence shown here is derived from an EMBL/GenBank/DDBJ whole genome shotgun (WGS) entry which is preliminary data.</text>
</comment>
<dbReference type="CDD" id="cd06170">
    <property type="entry name" value="LuxR_C_like"/>
    <property type="match status" value="1"/>
</dbReference>
<dbReference type="Pfam" id="PF00196">
    <property type="entry name" value="GerE"/>
    <property type="match status" value="1"/>
</dbReference>
<dbReference type="InterPro" id="IPR039420">
    <property type="entry name" value="WalR-like"/>
</dbReference>
<dbReference type="Pfam" id="PF00072">
    <property type="entry name" value="Response_reg"/>
    <property type="match status" value="1"/>
</dbReference>
<dbReference type="GO" id="GO:0003677">
    <property type="term" value="F:DNA binding"/>
    <property type="evidence" value="ECO:0007669"/>
    <property type="project" value="UniProtKB-KW"/>
</dbReference>
<dbReference type="SMART" id="SM00421">
    <property type="entry name" value="HTH_LUXR"/>
    <property type="match status" value="1"/>
</dbReference>
<dbReference type="InterPro" id="IPR001789">
    <property type="entry name" value="Sig_transdc_resp-reg_receiver"/>
</dbReference>
<dbReference type="PROSITE" id="PS50043">
    <property type="entry name" value="HTH_LUXR_2"/>
    <property type="match status" value="1"/>
</dbReference>
<feature type="compositionally biased region" description="Basic and acidic residues" evidence="6">
    <location>
        <begin position="162"/>
        <end position="173"/>
    </location>
</feature>
<dbReference type="EMBL" id="JAGSOH010000089">
    <property type="protein sequence ID" value="MBR7829523.1"/>
    <property type="molecule type" value="Genomic_DNA"/>
</dbReference>
<dbReference type="SUPFAM" id="SSF52172">
    <property type="entry name" value="CheY-like"/>
    <property type="match status" value="1"/>
</dbReference>
<name>A0A941EF22_9ACTN</name>
<feature type="domain" description="HTH luxR-type" evidence="7">
    <location>
        <begin position="174"/>
        <end position="239"/>
    </location>
</feature>
<keyword evidence="10" id="KW-1185">Reference proteome</keyword>
<dbReference type="Gene3D" id="3.40.50.2300">
    <property type="match status" value="1"/>
</dbReference>
<feature type="domain" description="Response regulatory" evidence="8">
    <location>
        <begin position="18"/>
        <end position="134"/>
    </location>
</feature>
<evidence type="ECO:0000256" key="5">
    <source>
        <dbReference type="PROSITE-ProRule" id="PRU00169"/>
    </source>
</evidence>
<sequence>MDRAHGGQGVTGATGDIKVLIVDDQRVVRDGLVLLIGMLDGIEVLASARDGAEALRLAEELRPDVVLMDLNMPVLDGAAATVALRERMPQCQVLVLTTYADDDSVFPALRAGARGYLTKDADSDQVEAAIRHVHHGRTWLDPVVQERLVTAALRADAGIRTQDAESSRREPPHPETLPDGLTQREAEVLALIADGLSNGQICARLVVSQATVKTHVNRIFAKIGARDRAQAVRYAYEHRLTGPRSAG</sequence>
<dbReference type="PANTHER" id="PTHR43214:SF24">
    <property type="entry name" value="TRANSCRIPTIONAL REGULATORY PROTEIN NARL-RELATED"/>
    <property type="match status" value="1"/>
</dbReference>
<dbReference type="PROSITE" id="PS50110">
    <property type="entry name" value="RESPONSE_REGULATORY"/>
    <property type="match status" value="1"/>
</dbReference>
<proteinExistence type="predicted"/>
<keyword evidence="2" id="KW-0805">Transcription regulation</keyword>
<evidence type="ECO:0000256" key="1">
    <source>
        <dbReference type="ARBA" id="ARBA00022553"/>
    </source>
</evidence>
<dbReference type="GO" id="GO:0006355">
    <property type="term" value="P:regulation of DNA-templated transcription"/>
    <property type="evidence" value="ECO:0007669"/>
    <property type="project" value="InterPro"/>
</dbReference>
<evidence type="ECO:0000259" key="8">
    <source>
        <dbReference type="PROSITE" id="PS50110"/>
    </source>
</evidence>
<gene>
    <name evidence="9" type="ORF">KDK95_24675</name>
</gene>
<evidence type="ECO:0000256" key="3">
    <source>
        <dbReference type="ARBA" id="ARBA00023125"/>
    </source>
</evidence>
<evidence type="ECO:0000256" key="6">
    <source>
        <dbReference type="SAM" id="MobiDB-lite"/>
    </source>
</evidence>
<dbReference type="RefSeq" id="WP_212520658.1">
    <property type="nucleotide sequence ID" value="NZ_JAGSOH010000089.1"/>
</dbReference>
<evidence type="ECO:0000313" key="10">
    <source>
        <dbReference type="Proteomes" id="UP000676325"/>
    </source>
</evidence>
<evidence type="ECO:0000256" key="4">
    <source>
        <dbReference type="ARBA" id="ARBA00023163"/>
    </source>
</evidence>
<protein>
    <submittedName>
        <fullName evidence="9">Response regulator transcription factor</fullName>
    </submittedName>
</protein>
<dbReference type="InterPro" id="IPR011006">
    <property type="entry name" value="CheY-like_superfamily"/>
</dbReference>
<dbReference type="GO" id="GO:0000160">
    <property type="term" value="P:phosphorelay signal transduction system"/>
    <property type="evidence" value="ECO:0007669"/>
    <property type="project" value="InterPro"/>
</dbReference>
<keyword evidence="3" id="KW-0238">DNA-binding</keyword>
<dbReference type="SMART" id="SM00448">
    <property type="entry name" value="REC"/>
    <property type="match status" value="1"/>
</dbReference>
<dbReference type="PRINTS" id="PR00038">
    <property type="entry name" value="HTHLUXR"/>
</dbReference>
<accession>A0A941EF22</accession>
<dbReference type="PANTHER" id="PTHR43214">
    <property type="entry name" value="TWO-COMPONENT RESPONSE REGULATOR"/>
    <property type="match status" value="1"/>
</dbReference>
<evidence type="ECO:0000313" key="9">
    <source>
        <dbReference type="EMBL" id="MBR7829523.1"/>
    </source>
</evidence>